<dbReference type="RefSeq" id="WP_116119722.1">
    <property type="nucleotide sequence ID" value="NZ_CP011509.1"/>
</dbReference>
<dbReference type="EMBL" id="QUMU01000001">
    <property type="protein sequence ID" value="REG37613.1"/>
    <property type="molecule type" value="Genomic_DNA"/>
</dbReference>
<name>A0AAC8QBA3_9BACT</name>
<keyword evidence="1" id="KW-0472">Membrane</keyword>
<sequence>MYWTMSAILFVLWVLGLISGSTEGRWVHLLLIFSMVTLILALARRGRGALA</sequence>
<accession>A0AAC8QBA3</accession>
<organism evidence="2 4">
    <name type="scientific">Archangium gephyra</name>
    <dbReference type="NCBI Taxonomy" id="48"/>
    <lineage>
        <taxon>Bacteria</taxon>
        <taxon>Pseudomonadati</taxon>
        <taxon>Myxococcota</taxon>
        <taxon>Myxococcia</taxon>
        <taxon>Myxococcales</taxon>
        <taxon>Cystobacterineae</taxon>
        <taxon>Archangiaceae</taxon>
        <taxon>Archangium</taxon>
    </lineage>
</organism>
<protein>
    <recommendedName>
        <fullName evidence="6">Lmo0937 family membrane protein</fullName>
    </recommendedName>
</protein>
<keyword evidence="1" id="KW-1133">Transmembrane helix</keyword>
<feature type="transmembrane region" description="Helical" evidence="1">
    <location>
        <begin position="26"/>
        <end position="43"/>
    </location>
</feature>
<evidence type="ECO:0000313" key="3">
    <source>
        <dbReference type="EMBL" id="REG37613.1"/>
    </source>
</evidence>
<dbReference type="EMBL" id="CP011509">
    <property type="protein sequence ID" value="AKJ04309.1"/>
    <property type="molecule type" value="Genomic_DNA"/>
</dbReference>
<dbReference type="Proteomes" id="UP000256345">
    <property type="component" value="Unassembled WGS sequence"/>
</dbReference>
<dbReference type="InterPro" id="IPR043727">
    <property type="entry name" value="Lmo0937-like"/>
</dbReference>
<dbReference type="Proteomes" id="UP000035579">
    <property type="component" value="Chromosome"/>
</dbReference>
<dbReference type="KEGG" id="age:AA314_05935"/>
<dbReference type="NCBIfam" id="NF033488">
    <property type="entry name" value="lmo0937_fam_TM"/>
    <property type="match status" value="1"/>
</dbReference>
<reference evidence="2 4" key="1">
    <citation type="submission" date="2015-05" db="EMBL/GenBank/DDBJ databases">
        <title>Genome assembly of Archangium gephyra DSM 2261.</title>
        <authorList>
            <person name="Sharma G."/>
            <person name="Subramanian S."/>
        </authorList>
    </citation>
    <scope>NUCLEOTIDE SEQUENCE [LARGE SCALE GENOMIC DNA]</scope>
    <source>
        <strain evidence="2 4">DSM 2261</strain>
    </source>
</reference>
<proteinExistence type="predicted"/>
<evidence type="ECO:0008006" key="6">
    <source>
        <dbReference type="Google" id="ProtNLM"/>
    </source>
</evidence>
<evidence type="ECO:0000313" key="2">
    <source>
        <dbReference type="EMBL" id="AKJ04309.1"/>
    </source>
</evidence>
<reference evidence="3 5" key="2">
    <citation type="submission" date="2018-08" db="EMBL/GenBank/DDBJ databases">
        <title>Genomic Encyclopedia of Archaeal and Bacterial Type Strains, Phase II (KMG-II): from individual species to whole genera.</title>
        <authorList>
            <person name="Goeker M."/>
        </authorList>
    </citation>
    <scope>NUCLEOTIDE SEQUENCE [LARGE SCALE GENOMIC DNA]</scope>
    <source>
        <strain evidence="3 5">DSM 2261</strain>
    </source>
</reference>
<dbReference type="AlphaFoldDB" id="A0AAC8QBA3"/>
<evidence type="ECO:0000313" key="4">
    <source>
        <dbReference type="Proteomes" id="UP000035579"/>
    </source>
</evidence>
<gene>
    <name evidence="2" type="ORF">AA314_05935</name>
    <name evidence="3" type="ORF">ATI61_101600</name>
</gene>
<keyword evidence="5" id="KW-1185">Reference proteome</keyword>
<keyword evidence="1" id="KW-0812">Transmembrane</keyword>
<evidence type="ECO:0000313" key="5">
    <source>
        <dbReference type="Proteomes" id="UP000256345"/>
    </source>
</evidence>
<dbReference type="Pfam" id="PF18919">
    <property type="entry name" value="DUF5670"/>
    <property type="match status" value="1"/>
</dbReference>
<evidence type="ECO:0000256" key="1">
    <source>
        <dbReference type="SAM" id="Phobius"/>
    </source>
</evidence>